<sequence>MQCIFWVLLQSKMPGRLIPNLIRNASSLHSSVTSTPNHSNSSSTVSVNEIPGHARKPAHKSERARSPERRLSFSMDHLIHPLRDHSKEKRRSLGRAGRSKERSNHEAHPPAAKLDVLIESPPLVCYGPPTSSTGALFSGRLRIAVSELTGGVILSQFDVRLISKTGTKKPVSNHCSNCATRTEELTQWNFITEDLQLNGGDHDFPFSYLFPGHLPASCNGVLGQIEYFLLAHARSVTGEEYSLKLPLDISRSLLPGPDKSSIRIFPPTNLTGRIVLPSVIYPIGHFPVEMTLSGVVDKGEKTQTRWRLRKMMWRIEEQQKIVSTACQKHAHKIGGESKGVLHQETRVIGHNEEKSGWKTDFDTAGGEITMQFDANINPSANAVCDMEAPGGLEVKHNLVIELIVAEEFCPNGNTRLITPTGAARVLRMQFHLHVTQRGGLGISWDEEMPPIYEDVPASPPCYTKPDSAHSFIEDYNGSPLPDYADLERIDSLRLDSSSTRSSTLSSNRSTHDSTHGRLPRFTTDDLVTGESPAASPIPSRVPSRAPSINSSRE</sequence>
<feature type="compositionally biased region" description="Low complexity" evidence="1">
    <location>
        <begin position="494"/>
        <end position="508"/>
    </location>
</feature>
<dbReference type="PANTHER" id="PTHR11188">
    <property type="entry name" value="ARRESTIN DOMAIN CONTAINING PROTEIN"/>
    <property type="match status" value="1"/>
</dbReference>
<evidence type="ECO:0000313" key="4">
    <source>
        <dbReference type="Proteomes" id="UP001227192"/>
    </source>
</evidence>
<dbReference type="PANTHER" id="PTHR11188:SF76">
    <property type="entry name" value="PROTEIN LDB19"/>
    <property type="match status" value="1"/>
</dbReference>
<accession>A0AAI9X7K5</accession>
<dbReference type="GO" id="GO:0070086">
    <property type="term" value="P:ubiquitin-dependent endocytosis"/>
    <property type="evidence" value="ECO:0007669"/>
    <property type="project" value="TreeGrafter"/>
</dbReference>
<dbReference type="GO" id="GO:0031625">
    <property type="term" value="F:ubiquitin protein ligase binding"/>
    <property type="evidence" value="ECO:0007669"/>
    <property type="project" value="TreeGrafter"/>
</dbReference>
<evidence type="ECO:0000313" key="3">
    <source>
        <dbReference type="EMBL" id="KAJ9486840.1"/>
    </source>
</evidence>
<dbReference type="AlphaFoldDB" id="A0AAI9X7K5"/>
<feature type="region of interest" description="Disordered" evidence="1">
    <location>
        <begin position="494"/>
        <end position="553"/>
    </location>
</feature>
<dbReference type="Gene3D" id="2.60.40.640">
    <property type="match status" value="1"/>
</dbReference>
<evidence type="ECO:0000256" key="1">
    <source>
        <dbReference type="SAM" id="MobiDB-lite"/>
    </source>
</evidence>
<reference evidence="3" key="1">
    <citation type="submission" date="2015-06" db="EMBL/GenBank/DDBJ databases">
        <authorList>
            <person name="Nguyen H."/>
        </authorList>
    </citation>
    <scope>NUCLEOTIDE SEQUENCE</scope>
    <source>
        <strain evidence="3">DAOM 180753</strain>
    </source>
</reference>
<reference evidence="3" key="2">
    <citation type="journal article" date="2016" name="Fungal Biol.">
        <title>Ochratoxin A production by Penicillium thymicola.</title>
        <authorList>
            <person name="Nguyen H.D.T."/>
            <person name="McMullin D.R."/>
            <person name="Ponomareva E."/>
            <person name="Riley R."/>
            <person name="Pomraning K.R."/>
            <person name="Baker S.E."/>
            <person name="Seifert K.A."/>
        </authorList>
    </citation>
    <scope>NUCLEOTIDE SEQUENCE</scope>
    <source>
        <strain evidence="3">DAOM 180753</strain>
    </source>
</reference>
<feature type="region of interest" description="Disordered" evidence="1">
    <location>
        <begin position="29"/>
        <end position="111"/>
    </location>
</feature>
<evidence type="ECO:0000259" key="2">
    <source>
        <dbReference type="Pfam" id="PF13002"/>
    </source>
</evidence>
<dbReference type="GO" id="GO:0005829">
    <property type="term" value="C:cytosol"/>
    <property type="evidence" value="ECO:0007669"/>
    <property type="project" value="TreeGrafter"/>
</dbReference>
<comment type="caution">
    <text evidence="3">The sequence shown here is derived from an EMBL/GenBank/DDBJ whole genome shotgun (WGS) entry which is preliminary data.</text>
</comment>
<dbReference type="InterPro" id="IPR014752">
    <property type="entry name" value="Arrestin-like_C"/>
</dbReference>
<feature type="domain" description="LDB19 N-terminal" evidence="2">
    <location>
        <begin position="159"/>
        <end position="333"/>
    </location>
</feature>
<dbReference type="GO" id="GO:0030674">
    <property type="term" value="F:protein-macromolecule adaptor activity"/>
    <property type="evidence" value="ECO:0007669"/>
    <property type="project" value="TreeGrafter"/>
</dbReference>
<name>A0AAI9X7K5_PENTH</name>
<dbReference type="Proteomes" id="UP001227192">
    <property type="component" value="Unassembled WGS sequence"/>
</dbReference>
<gene>
    <name evidence="3" type="ORF">VN97_g6506</name>
</gene>
<feature type="compositionally biased region" description="Basic and acidic residues" evidence="1">
    <location>
        <begin position="59"/>
        <end position="87"/>
    </location>
</feature>
<dbReference type="Pfam" id="PF13002">
    <property type="entry name" value="LDB19"/>
    <property type="match status" value="1"/>
</dbReference>
<keyword evidence="4" id="KW-1185">Reference proteome</keyword>
<organism evidence="3 4">
    <name type="scientific">Penicillium thymicola</name>
    <dbReference type="NCBI Taxonomy" id="293382"/>
    <lineage>
        <taxon>Eukaryota</taxon>
        <taxon>Fungi</taxon>
        <taxon>Dikarya</taxon>
        <taxon>Ascomycota</taxon>
        <taxon>Pezizomycotina</taxon>
        <taxon>Eurotiomycetes</taxon>
        <taxon>Eurotiomycetidae</taxon>
        <taxon>Eurotiales</taxon>
        <taxon>Aspergillaceae</taxon>
        <taxon>Penicillium</taxon>
    </lineage>
</organism>
<feature type="compositionally biased region" description="Low complexity" evidence="1">
    <location>
        <begin position="29"/>
        <end position="48"/>
    </location>
</feature>
<dbReference type="EMBL" id="LACB01000189">
    <property type="protein sequence ID" value="KAJ9486840.1"/>
    <property type="molecule type" value="Genomic_DNA"/>
</dbReference>
<dbReference type="GO" id="GO:0005886">
    <property type="term" value="C:plasma membrane"/>
    <property type="evidence" value="ECO:0007669"/>
    <property type="project" value="TreeGrafter"/>
</dbReference>
<feature type="compositionally biased region" description="Basic and acidic residues" evidence="1">
    <location>
        <begin position="98"/>
        <end position="108"/>
    </location>
</feature>
<dbReference type="InterPro" id="IPR050357">
    <property type="entry name" value="Arrestin_domain-protein"/>
</dbReference>
<protein>
    <recommendedName>
        <fullName evidence="2">LDB19 N-terminal domain-containing protein</fullName>
    </recommendedName>
</protein>
<dbReference type="InterPro" id="IPR024391">
    <property type="entry name" value="LDB19_N"/>
</dbReference>
<proteinExistence type="predicted"/>